<dbReference type="SMART" id="SM00184">
    <property type="entry name" value="RING"/>
    <property type="match status" value="1"/>
</dbReference>
<dbReference type="InterPro" id="IPR051031">
    <property type="entry name" value="RING-box_E3_Ubiquitin_Ligase"/>
</dbReference>
<organism evidence="9">
    <name type="scientific">viral metagenome</name>
    <dbReference type="NCBI Taxonomy" id="1070528"/>
    <lineage>
        <taxon>unclassified sequences</taxon>
        <taxon>metagenomes</taxon>
        <taxon>organismal metagenomes</taxon>
    </lineage>
</organism>
<evidence type="ECO:0000313" key="9">
    <source>
        <dbReference type="EMBL" id="QHT84602.1"/>
    </source>
</evidence>
<keyword evidence="5" id="KW-0863">Zinc-finger</keyword>
<dbReference type="Pfam" id="PF12678">
    <property type="entry name" value="zf-rbx1"/>
    <property type="match status" value="1"/>
</dbReference>
<dbReference type="SUPFAM" id="SSF57850">
    <property type="entry name" value="RING/U-box"/>
    <property type="match status" value="1"/>
</dbReference>
<dbReference type="GO" id="GO:0005737">
    <property type="term" value="C:cytoplasm"/>
    <property type="evidence" value="ECO:0007669"/>
    <property type="project" value="UniProtKB-SubCell"/>
</dbReference>
<keyword evidence="4" id="KW-0479">Metal-binding</keyword>
<sequence length="80" mass="9242">MEPFIKINNMNIISSWSYVSDKNMDCTICRQSINNDSIYAIEKGHKSTLSKGKCGHLFHEECITPWLKTNKRCPICSQPY</sequence>
<keyword evidence="3" id="KW-0963">Cytoplasm</keyword>
<dbReference type="PANTHER" id="PTHR11210">
    <property type="entry name" value="RING BOX"/>
    <property type="match status" value="1"/>
</dbReference>
<proteinExistence type="predicted"/>
<keyword evidence="6" id="KW-0833">Ubl conjugation pathway</keyword>
<dbReference type="GO" id="GO:0008270">
    <property type="term" value="F:zinc ion binding"/>
    <property type="evidence" value="ECO:0007669"/>
    <property type="project" value="UniProtKB-KW"/>
</dbReference>
<evidence type="ECO:0000256" key="4">
    <source>
        <dbReference type="ARBA" id="ARBA00022723"/>
    </source>
</evidence>
<comment type="subcellular location">
    <subcellularLocation>
        <location evidence="1">Cytoplasm</location>
    </subcellularLocation>
</comment>
<dbReference type="InterPro" id="IPR001841">
    <property type="entry name" value="Znf_RING"/>
</dbReference>
<evidence type="ECO:0000256" key="2">
    <source>
        <dbReference type="ARBA" id="ARBA00004906"/>
    </source>
</evidence>
<protein>
    <recommendedName>
        <fullName evidence="8">RING-type domain-containing protein</fullName>
    </recommendedName>
</protein>
<dbReference type="PROSITE" id="PS50089">
    <property type="entry name" value="ZF_RING_2"/>
    <property type="match status" value="1"/>
</dbReference>
<dbReference type="AlphaFoldDB" id="A0A6C0HVR5"/>
<reference evidence="9" key="1">
    <citation type="journal article" date="2020" name="Nature">
        <title>Giant virus diversity and host interactions through global metagenomics.</title>
        <authorList>
            <person name="Schulz F."/>
            <person name="Roux S."/>
            <person name="Paez-Espino D."/>
            <person name="Jungbluth S."/>
            <person name="Walsh D.A."/>
            <person name="Denef V.J."/>
            <person name="McMahon K.D."/>
            <person name="Konstantinidis K.T."/>
            <person name="Eloe-Fadrosh E.A."/>
            <person name="Kyrpides N.C."/>
            <person name="Woyke T."/>
        </authorList>
    </citation>
    <scope>NUCLEOTIDE SEQUENCE</scope>
    <source>
        <strain evidence="9">GVMAG-M-3300023184-177</strain>
    </source>
</reference>
<dbReference type="InterPro" id="IPR013083">
    <property type="entry name" value="Znf_RING/FYVE/PHD"/>
</dbReference>
<evidence type="ECO:0000256" key="5">
    <source>
        <dbReference type="ARBA" id="ARBA00022771"/>
    </source>
</evidence>
<evidence type="ECO:0000256" key="1">
    <source>
        <dbReference type="ARBA" id="ARBA00004496"/>
    </source>
</evidence>
<evidence type="ECO:0000256" key="3">
    <source>
        <dbReference type="ARBA" id="ARBA00022490"/>
    </source>
</evidence>
<dbReference type="Gene3D" id="3.30.40.10">
    <property type="entry name" value="Zinc/RING finger domain, C3HC4 (zinc finger)"/>
    <property type="match status" value="1"/>
</dbReference>
<comment type="pathway">
    <text evidence="2">Protein modification; protein ubiquitination.</text>
</comment>
<name>A0A6C0HVR5_9ZZZZ</name>
<feature type="domain" description="RING-type" evidence="8">
    <location>
        <begin position="26"/>
        <end position="77"/>
    </location>
</feature>
<keyword evidence="7" id="KW-0862">Zinc</keyword>
<dbReference type="InterPro" id="IPR024766">
    <property type="entry name" value="Znf_RING_H2"/>
</dbReference>
<evidence type="ECO:0000259" key="8">
    <source>
        <dbReference type="PROSITE" id="PS50089"/>
    </source>
</evidence>
<accession>A0A6C0HVR5</accession>
<evidence type="ECO:0000256" key="7">
    <source>
        <dbReference type="ARBA" id="ARBA00022833"/>
    </source>
</evidence>
<dbReference type="EMBL" id="MN740020">
    <property type="protein sequence ID" value="QHT84602.1"/>
    <property type="molecule type" value="Genomic_DNA"/>
</dbReference>
<evidence type="ECO:0000256" key="6">
    <source>
        <dbReference type="ARBA" id="ARBA00022786"/>
    </source>
</evidence>